<dbReference type="Pfam" id="PF00367">
    <property type="entry name" value="PTS_EIIB"/>
    <property type="match status" value="1"/>
</dbReference>
<dbReference type="RefSeq" id="WP_349138085.1">
    <property type="nucleotide sequence ID" value="NZ_JBBMEP010000021.1"/>
</dbReference>
<gene>
    <name evidence="15" type="ORF">WMO17_10895</name>
</gene>
<evidence type="ECO:0000256" key="10">
    <source>
        <dbReference type="ARBA" id="ARBA00023136"/>
    </source>
</evidence>
<evidence type="ECO:0000259" key="13">
    <source>
        <dbReference type="PROSITE" id="PS51098"/>
    </source>
</evidence>
<feature type="transmembrane region" description="Helical" evidence="12">
    <location>
        <begin position="297"/>
        <end position="321"/>
    </location>
</feature>
<dbReference type="CDD" id="cd00212">
    <property type="entry name" value="PTS_IIB_glc"/>
    <property type="match status" value="1"/>
</dbReference>
<dbReference type="InterPro" id="IPR013013">
    <property type="entry name" value="PTS_EIIC_1"/>
</dbReference>
<keyword evidence="5" id="KW-0808">Transferase</keyword>
<protein>
    <submittedName>
        <fullName evidence="15">PTS transporter subunit EIIC</fullName>
    </submittedName>
</protein>
<name>A0ABV1BTV7_9FIRM</name>
<feature type="transmembrane region" description="Helical" evidence="12">
    <location>
        <begin position="399"/>
        <end position="418"/>
    </location>
</feature>
<evidence type="ECO:0000256" key="4">
    <source>
        <dbReference type="ARBA" id="ARBA00022597"/>
    </source>
</evidence>
<feature type="transmembrane region" description="Helical" evidence="12">
    <location>
        <begin position="265"/>
        <end position="291"/>
    </location>
</feature>
<feature type="transmembrane region" description="Helical" evidence="12">
    <location>
        <begin position="113"/>
        <end position="139"/>
    </location>
</feature>
<dbReference type="EMBL" id="JBBMEP010000021">
    <property type="protein sequence ID" value="MEQ2377841.1"/>
    <property type="molecule type" value="Genomic_DNA"/>
</dbReference>
<evidence type="ECO:0000256" key="3">
    <source>
        <dbReference type="ARBA" id="ARBA00022475"/>
    </source>
</evidence>
<dbReference type="InterPro" id="IPR001996">
    <property type="entry name" value="PTS_IIB_1"/>
</dbReference>
<reference evidence="15 16" key="1">
    <citation type="submission" date="2024-03" db="EMBL/GenBank/DDBJ databases">
        <title>Human intestinal bacterial collection.</title>
        <authorList>
            <person name="Pauvert C."/>
            <person name="Hitch T.C.A."/>
            <person name="Clavel T."/>
        </authorList>
    </citation>
    <scope>NUCLEOTIDE SEQUENCE [LARGE SCALE GENOMIC DNA]</scope>
    <source>
        <strain evidence="15 16">CLA-JM-H7-B</strain>
    </source>
</reference>
<keyword evidence="16" id="KW-1185">Reference proteome</keyword>
<evidence type="ECO:0000256" key="12">
    <source>
        <dbReference type="SAM" id="Phobius"/>
    </source>
</evidence>
<dbReference type="InterPro" id="IPR018113">
    <property type="entry name" value="PTrfase_EIIB_Cys"/>
</dbReference>
<dbReference type="PANTHER" id="PTHR30175:SF1">
    <property type="entry name" value="PTS SYSTEM ARBUTIN-, CELLOBIOSE-, AND SALICIN-SPECIFIC EIIBC COMPONENT-RELATED"/>
    <property type="match status" value="1"/>
</dbReference>
<dbReference type="PROSITE" id="PS01035">
    <property type="entry name" value="PTS_EIIB_TYPE_1_CYS"/>
    <property type="match status" value="1"/>
</dbReference>
<dbReference type="PANTHER" id="PTHR30175">
    <property type="entry name" value="PHOSPHOTRANSFERASE SYSTEM TRANSPORT PROTEIN"/>
    <property type="match status" value="1"/>
</dbReference>
<dbReference type="PROSITE" id="PS51098">
    <property type="entry name" value="PTS_EIIB_TYPE_1"/>
    <property type="match status" value="1"/>
</dbReference>
<keyword evidence="4" id="KW-0762">Sugar transport</keyword>
<dbReference type="InterPro" id="IPR036878">
    <property type="entry name" value="Glu_permease_IIB"/>
</dbReference>
<accession>A0ABV1BTV7</accession>
<keyword evidence="7 12" id="KW-0812">Transmembrane</keyword>
<feature type="transmembrane region" description="Helical" evidence="12">
    <location>
        <begin position="220"/>
        <end position="244"/>
    </location>
</feature>
<evidence type="ECO:0000256" key="5">
    <source>
        <dbReference type="ARBA" id="ARBA00022679"/>
    </source>
</evidence>
<comment type="subcellular location">
    <subcellularLocation>
        <location evidence="1">Cell membrane</location>
        <topology evidence="1">Multi-pass membrane protein</topology>
    </subcellularLocation>
</comment>
<evidence type="ECO:0000256" key="2">
    <source>
        <dbReference type="ARBA" id="ARBA00022448"/>
    </source>
</evidence>
<evidence type="ECO:0000256" key="7">
    <source>
        <dbReference type="ARBA" id="ARBA00022692"/>
    </source>
</evidence>
<feature type="transmembrane region" description="Helical" evidence="12">
    <location>
        <begin position="373"/>
        <end position="392"/>
    </location>
</feature>
<dbReference type="InterPro" id="IPR003352">
    <property type="entry name" value="PTS_EIIC"/>
</dbReference>
<dbReference type="InterPro" id="IPR050558">
    <property type="entry name" value="PTS_Sugar-Specific_Components"/>
</dbReference>
<keyword evidence="6" id="KW-0598">Phosphotransferase system</keyword>
<dbReference type="SUPFAM" id="SSF55604">
    <property type="entry name" value="Glucose permease domain IIB"/>
    <property type="match status" value="1"/>
</dbReference>
<evidence type="ECO:0000259" key="14">
    <source>
        <dbReference type="PROSITE" id="PS51103"/>
    </source>
</evidence>
<keyword evidence="3" id="KW-1003">Cell membrane</keyword>
<dbReference type="Pfam" id="PF02378">
    <property type="entry name" value="PTS_EIIC"/>
    <property type="match status" value="1"/>
</dbReference>
<feature type="domain" description="PTS EIIB type-1" evidence="13">
    <location>
        <begin position="6"/>
        <end position="88"/>
    </location>
</feature>
<feature type="transmembrane region" description="Helical" evidence="12">
    <location>
        <begin position="445"/>
        <end position="467"/>
    </location>
</feature>
<evidence type="ECO:0000313" key="16">
    <source>
        <dbReference type="Proteomes" id="UP001496146"/>
    </source>
</evidence>
<evidence type="ECO:0000256" key="11">
    <source>
        <dbReference type="PROSITE-ProRule" id="PRU00421"/>
    </source>
</evidence>
<keyword evidence="8" id="KW-0418">Kinase</keyword>
<dbReference type="Gene3D" id="3.30.1360.60">
    <property type="entry name" value="Glucose permease domain IIB"/>
    <property type="match status" value="1"/>
</dbReference>
<organism evidence="15 16">
    <name type="scientific">Faecalibacterium faecis</name>
    <dbReference type="NCBI Taxonomy" id="3133157"/>
    <lineage>
        <taxon>Bacteria</taxon>
        <taxon>Bacillati</taxon>
        <taxon>Bacillota</taxon>
        <taxon>Clostridia</taxon>
        <taxon>Eubacteriales</taxon>
        <taxon>Oscillospiraceae</taxon>
        <taxon>Faecalibacterium</taxon>
    </lineage>
</organism>
<evidence type="ECO:0000256" key="6">
    <source>
        <dbReference type="ARBA" id="ARBA00022683"/>
    </source>
</evidence>
<dbReference type="Proteomes" id="UP001496146">
    <property type="component" value="Unassembled WGS sequence"/>
</dbReference>
<proteinExistence type="predicted"/>
<keyword evidence="9 12" id="KW-1133">Transmembrane helix</keyword>
<sequence>MASKYDGLARIIIQNIGGKSNVISVTHCVTRLRFKLQDESKANTDILKATDGVAAVIQSGGQYQIVIGNQVAAVYDAVCQVGHFSGEKALAEQPADKKLSPGAALIDLISGTFLPVLGVLSGVGIIRGLLAVASFFGLLSATDGTYVILNAVGTSFFYFLPIILGMTAAEKMGGNKFIGISIGCSMCYPAIVDLSGMEALGTAFEGTIFATPYYTTFLKIPVLLPSGGYTSTVVPIIVAVFFAVKMEKLLQKIIPDVVKMFFVPLFTLIIIVPVTFLVIGPITGILCALITQLFNTVFGVSGLLAGAILGGMFQVFVIFGLHWGLTPLALTSMAAVGYDNIIPTAMPAAFVQTATVLAVYLKSKDEKLKKVALPAVISGLFGITETAIYGVTLPKKKPFVISCLASAVSGAIMGALGVKRYSMGGLGIFALATYLNPETQSFYDVGWSIVAILVGMVVSFAITFITYKDEPVAEKAAVEE</sequence>
<keyword evidence="10 12" id="KW-0472">Membrane</keyword>
<dbReference type="PROSITE" id="PS51103">
    <property type="entry name" value="PTS_EIIC_TYPE_1"/>
    <property type="match status" value="1"/>
</dbReference>
<evidence type="ECO:0000256" key="9">
    <source>
        <dbReference type="ARBA" id="ARBA00022989"/>
    </source>
</evidence>
<evidence type="ECO:0000313" key="15">
    <source>
        <dbReference type="EMBL" id="MEQ2377841.1"/>
    </source>
</evidence>
<evidence type="ECO:0000256" key="1">
    <source>
        <dbReference type="ARBA" id="ARBA00004651"/>
    </source>
</evidence>
<feature type="active site" description="Phosphocysteine intermediate; for EIIB activity" evidence="11">
    <location>
        <position position="28"/>
    </location>
</feature>
<feature type="domain" description="PTS EIIC type-1" evidence="14">
    <location>
        <begin position="107"/>
        <end position="480"/>
    </location>
</feature>
<feature type="transmembrane region" description="Helical" evidence="12">
    <location>
        <begin position="145"/>
        <end position="165"/>
    </location>
</feature>
<comment type="caution">
    <text evidence="15">The sequence shown here is derived from an EMBL/GenBank/DDBJ whole genome shotgun (WGS) entry which is preliminary data.</text>
</comment>
<keyword evidence="2" id="KW-0813">Transport</keyword>
<evidence type="ECO:0000256" key="8">
    <source>
        <dbReference type="ARBA" id="ARBA00022777"/>
    </source>
</evidence>